<accession>A0ACC2H1I2</accession>
<dbReference type="Proteomes" id="UP001157502">
    <property type="component" value="Chromosome 7"/>
</dbReference>
<reference evidence="1" key="1">
    <citation type="submission" date="2021-05" db="EMBL/GenBank/DDBJ databases">
        <authorList>
            <person name="Pan Q."/>
            <person name="Jouanno E."/>
            <person name="Zahm M."/>
            <person name="Klopp C."/>
            <person name="Cabau C."/>
            <person name="Louis A."/>
            <person name="Berthelot C."/>
            <person name="Parey E."/>
            <person name="Roest Crollius H."/>
            <person name="Montfort J."/>
            <person name="Robinson-Rechavi M."/>
            <person name="Bouchez O."/>
            <person name="Lampietro C."/>
            <person name="Lopez Roques C."/>
            <person name="Donnadieu C."/>
            <person name="Postlethwait J."/>
            <person name="Bobe J."/>
            <person name="Dillon D."/>
            <person name="Chandos A."/>
            <person name="von Hippel F."/>
            <person name="Guiguen Y."/>
        </authorList>
    </citation>
    <scope>NUCLEOTIDE SEQUENCE</scope>
    <source>
        <strain evidence="1">YG-Jan2019</strain>
    </source>
</reference>
<organism evidence="1 2">
    <name type="scientific">Dallia pectoralis</name>
    <name type="common">Alaska blackfish</name>
    <dbReference type="NCBI Taxonomy" id="75939"/>
    <lineage>
        <taxon>Eukaryota</taxon>
        <taxon>Metazoa</taxon>
        <taxon>Chordata</taxon>
        <taxon>Craniata</taxon>
        <taxon>Vertebrata</taxon>
        <taxon>Euteleostomi</taxon>
        <taxon>Actinopterygii</taxon>
        <taxon>Neopterygii</taxon>
        <taxon>Teleostei</taxon>
        <taxon>Protacanthopterygii</taxon>
        <taxon>Esociformes</taxon>
        <taxon>Umbridae</taxon>
        <taxon>Dallia</taxon>
    </lineage>
</organism>
<protein>
    <submittedName>
        <fullName evidence="1">Uncharacterized protein</fullName>
    </submittedName>
</protein>
<proteinExistence type="predicted"/>
<keyword evidence="2" id="KW-1185">Reference proteome</keyword>
<evidence type="ECO:0000313" key="1">
    <source>
        <dbReference type="EMBL" id="KAJ8009413.1"/>
    </source>
</evidence>
<name>A0ACC2H1I2_DALPE</name>
<comment type="caution">
    <text evidence="1">The sequence shown here is derived from an EMBL/GenBank/DDBJ whole genome shotgun (WGS) entry which is preliminary data.</text>
</comment>
<gene>
    <name evidence="1" type="ORF">DPEC_G00088620</name>
</gene>
<evidence type="ECO:0000313" key="2">
    <source>
        <dbReference type="Proteomes" id="UP001157502"/>
    </source>
</evidence>
<dbReference type="EMBL" id="CM055734">
    <property type="protein sequence ID" value="KAJ8009413.1"/>
    <property type="molecule type" value="Genomic_DNA"/>
</dbReference>
<sequence>MLCDGRHDELGFSLPQHHQQTALARHQGRRGGKAVSEIDTNNPGDCYSCSVTGAVFIGSFLFARRRKPNTYKRKYHQAAAAFIWLRPNLPSRAGSGNRDVSFMHLGGIGETS</sequence>